<protein>
    <submittedName>
        <fullName evidence="1">Uncharacterized protein</fullName>
    </submittedName>
</protein>
<organism evidence="1 2">
    <name type="scientific">Rhodococcus globerulus</name>
    <dbReference type="NCBI Taxonomy" id="33008"/>
    <lineage>
        <taxon>Bacteria</taxon>
        <taxon>Bacillati</taxon>
        <taxon>Actinomycetota</taxon>
        <taxon>Actinomycetes</taxon>
        <taxon>Mycobacteriales</taxon>
        <taxon>Nocardiaceae</taxon>
        <taxon>Rhodococcus</taxon>
    </lineage>
</organism>
<name>A0ABU4C335_RHOGO</name>
<gene>
    <name evidence="1" type="ORF">R3Q16_29810</name>
</gene>
<evidence type="ECO:0000313" key="1">
    <source>
        <dbReference type="EMBL" id="MDV6270829.1"/>
    </source>
</evidence>
<keyword evidence="2" id="KW-1185">Reference proteome</keyword>
<dbReference type="Proteomes" id="UP001185927">
    <property type="component" value="Unassembled WGS sequence"/>
</dbReference>
<dbReference type="RefSeq" id="WP_317545265.1">
    <property type="nucleotide sequence ID" value="NZ_JAWLKB010000024.1"/>
</dbReference>
<accession>A0ABU4C335</accession>
<evidence type="ECO:0000313" key="2">
    <source>
        <dbReference type="Proteomes" id="UP001185927"/>
    </source>
</evidence>
<comment type="caution">
    <text evidence="1">The sequence shown here is derived from an EMBL/GenBank/DDBJ whole genome shotgun (WGS) entry which is preliminary data.</text>
</comment>
<sequence>MVFAAEERSGLGIGKVAKVLWRLPSATIAINGARHAFPPQVDADLKAGTGAGGGWGAAVARRWGCAEGSGGSIFGCF</sequence>
<proteinExistence type="predicted"/>
<dbReference type="EMBL" id="JAWLKB010000024">
    <property type="protein sequence ID" value="MDV6270829.1"/>
    <property type="molecule type" value="Genomic_DNA"/>
</dbReference>
<reference evidence="1 2" key="1">
    <citation type="submission" date="2023-10" db="EMBL/GenBank/DDBJ databases">
        <title>Development of a sustainable strategy for remediation of hydrocarbon-contaminated territories based on the waste exchange concept.</title>
        <authorList>
            <person name="Krivoruchko A."/>
        </authorList>
    </citation>
    <scope>NUCLEOTIDE SEQUENCE [LARGE SCALE GENOMIC DNA]</scope>
    <source>
        <strain evidence="1 2">IEGM 1203</strain>
    </source>
</reference>